<sequence>MSEILLPRADEQQALSVNSDVPEQRIAARRQRIAQRLEEKQREAMERIYGVEEEVEEDLGKGCKQVVDSHQELKLSDDHYVKDLKKSAEDIDLLLERMEEQIKTLTRSYREEIIQIEKAFQLERHELMNSNLLIWERKMQMRRDKEIEYLMVRMEKVEQYESQLQQLRVQDAEEYNMIKIKLETDVEILEQQLEQMKAIYQLNQEKLEYNFQVLKKRDEENTITKSQQKRRITRQHDILNRLMGKLAKQEKMYREENRNLTEQYARTVELYKDLQEKMRRFSAIDAKKFEGIWLMNEKEAKDLVSKALDADRIIHEQQLGLNWTSPDLCFMKNIGPIVCNTKKKRSAAQLAEEVILGERRERDSVGGTETGQEPSLWNAIFQNICYSASEEKALELCGGKPGNISLSTVKTLLEVLCDESGFLIESKLLKIISPLKKDERYLIKLDAVFAALGIENEDDIIKLTEFFIKHCKMSKVEVDKETEDLLHRLDGEVQKEFEDSAAMREDGMEPVDEEEVCITETDEQEATVCTEMLAKQHVELVHPNDILKTLRLFLEDNQQSREKSQPKATTVKERDSSEDSAYWDTMAKIIPEHKLKTWSCLEDALEKYYKVLVKRANLNSDRYTLSQQNSEFRILLQQYMHSRVNNELEIPPTQLIQFNVDQK</sequence>
<feature type="coiled-coil region" evidence="1">
    <location>
        <begin position="239"/>
        <end position="277"/>
    </location>
</feature>
<reference evidence="4 5" key="1">
    <citation type="journal article" date="2018" name="Nat. Ecol. Evol.">
        <title>Shark genomes provide insights into elasmobranch evolution and the origin of vertebrates.</title>
        <authorList>
            <person name="Hara Y"/>
            <person name="Yamaguchi K"/>
            <person name="Onimaru K"/>
            <person name="Kadota M"/>
            <person name="Koyanagi M"/>
            <person name="Keeley SD"/>
            <person name="Tatsumi K"/>
            <person name="Tanaka K"/>
            <person name="Motone F"/>
            <person name="Kageyama Y"/>
            <person name="Nozu R"/>
            <person name="Adachi N"/>
            <person name="Nishimura O"/>
            <person name="Nakagawa R"/>
            <person name="Tanegashima C"/>
            <person name="Kiyatake I"/>
            <person name="Matsumoto R"/>
            <person name="Murakumo K"/>
            <person name="Nishida K"/>
            <person name="Terakita A"/>
            <person name="Kuratani S"/>
            <person name="Sato K"/>
            <person name="Hyodo S Kuraku.S."/>
        </authorList>
    </citation>
    <scope>NUCLEOTIDE SEQUENCE [LARGE SCALE GENOMIC DNA]</scope>
</reference>
<name>A0A401NXU0_SCYTO</name>
<accession>A0A401NXU0</accession>
<dbReference type="InterPro" id="IPR029440">
    <property type="entry name" value="DRC1_C"/>
</dbReference>
<dbReference type="GO" id="GO:0070286">
    <property type="term" value="P:axonemal dynein complex assembly"/>
    <property type="evidence" value="ECO:0007669"/>
    <property type="project" value="InterPro"/>
</dbReference>
<feature type="coiled-coil region" evidence="1">
    <location>
        <begin position="150"/>
        <end position="206"/>
    </location>
</feature>
<evidence type="ECO:0000259" key="3">
    <source>
        <dbReference type="Pfam" id="PF14775"/>
    </source>
</evidence>
<evidence type="ECO:0000313" key="4">
    <source>
        <dbReference type="EMBL" id="GCB65660.1"/>
    </source>
</evidence>
<dbReference type="PANTHER" id="PTHR21625:SF1">
    <property type="entry name" value="DYNEIN REGULATORY COMPLEX PROTEIN 1"/>
    <property type="match status" value="1"/>
</dbReference>
<keyword evidence="5" id="KW-1185">Reference proteome</keyword>
<feature type="domain" description="Dynein regulatory complex protein 1 C-terminal" evidence="3">
    <location>
        <begin position="581"/>
        <end position="640"/>
    </location>
</feature>
<feature type="coiled-coil region" evidence="1">
    <location>
        <begin position="23"/>
        <end position="54"/>
    </location>
</feature>
<dbReference type="OrthoDB" id="10260459at2759"/>
<evidence type="ECO:0000256" key="2">
    <source>
        <dbReference type="SAM" id="MobiDB-lite"/>
    </source>
</evidence>
<dbReference type="Proteomes" id="UP000288216">
    <property type="component" value="Unassembled WGS sequence"/>
</dbReference>
<evidence type="ECO:0000313" key="5">
    <source>
        <dbReference type="Proteomes" id="UP000288216"/>
    </source>
</evidence>
<dbReference type="EMBL" id="BFAA01000086">
    <property type="protein sequence ID" value="GCB65660.1"/>
    <property type="molecule type" value="Genomic_DNA"/>
</dbReference>
<dbReference type="GO" id="GO:0005858">
    <property type="term" value="C:axonemal dynein complex"/>
    <property type="evidence" value="ECO:0007669"/>
    <property type="project" value="InterPro"/>
</dbReference>
<dbReference type="Pfam" id="PF14775">
    <property type="entry name" value="NYD-SP28_assoc"/>
    <property type="match status" value="1"/>
</dbReference>
<protein>
    <recommendedName>
        <fullName evidence="3">Dynein regulatory complex protein 1 C-terminal domain-containing protein</fullName>
    </recommendedName>
</protein>
<feature type="coiled-coil region" evidence="1">
    <location>
        <begin position="81"/>
        <end position="115"/>
    </location>
</feature>
<dbReference type="OMA" id="LDFMMAR"/>
<keyword evidence="1" id="KW-0175">Coiled coil</keyword>
<dbReference type="InterPro" id="IPR039750">
    <property type="entry name" value="DRC1/DRC2"/>
</dbReference>
<dbReference type="GO" id="GO:0060285">
    <property type="term" value="P:cilium-dependent cell motility"/>
    <property type="evidence" value="ECO:0007669"/>
    <property type="project" value="TreeGrafter"/>
</dbReference>
<gene>
    <name evidence="4" type="ORF">scyTo_0000449</name>
</gene>
<dbReference type="AlphaFoldDB" id="A0A401NXU0"/>
<organism evidence="4 5">
    <name type="scientific">Scyliorhinus torazame</name>
    <name type="common">Cloudy catshark</name>
    <name type="synonym">Catulus torazame</name>
    <dbReference type="NCBI Taxonomy" id="75743"/>
    <lineage>
        <taxon>Eukaryota</taxon>
        <taxon>Metazoa</taxon>
        <taxon>Chordata</taxon>
        <taxon>Craniata</taxon>
        <taxon>Vertebrata</taxon>
        <taxon>Chondrichthyes</taxon>
        <taxon>Elasmobranchii</taxon>
        <taxon>Galeomorphii</taxon>
        <taxon>Galeoidea</taxon>
        <taxon>Carcharhiniformes</taxon>
        <taxon>Scyliorhinidae</taxon>
        <taxon>Scyliorhinus</taxon>
    </lineage>
</organism>
<dbReference type="GO" id="GO:0003352">
    <property type="term" value="P:regulation of cilium movement"/>
    <property type="evidence" value="ECO:0007669"/>
    <property type="project" value="TreeGrafter"/>
</dbReference>
<feature type="region of interest" description="Disordered" evidence="2">
    <location>
        <begin position="558"/>
        <end position="577"/>
    </location>
</feature>
<comment type="caution">
    <text evidence="4">The sequence shown here is derived from an EMBL/GenBank/DDBJ whole genome shotgun (WGS) entry which is preliminary data.</text>
</comment>
<dbReference type="STRING" id="75743.A0A401NXU0"/>
<proteinExistence type="predicted"/>
<dbReference type="PANTHER" id="PTHR21625">
    <property type="entry name" value="NYD-SP28 PROTEIN"/>
    <property type="match status" value="1"/>
</dbReference>
<evidence type="ECO:0000256" key="1">
    <source>
        <dbReference type="SAM" id="Coils"/>
    </source>
</evidence>